<proteinExistence type="predicted"/>
<dbReference type="Proteomes" id="UP001233999">
    <property type="component" value="Unassembled WGS sequence"/>
</dbReference>
<dbReference type="AlphaFoldDB" id="A0AAD8AEN5"/>
<reference evidence="2" key="1">
    <citation type="journal article" date="2023" name="IScience">
        <title>Live-bearing cockroach genome reveals convergent evolutionary mechanisms linked to viviparity in insects and beyond.</title>
        <authorList>
            <person name="Fouks B."/>
            <person name="Harrison M.C."/>
            <person name="Mikhailova A.A."/>
            <person name="Marchal E."/>
            <person name="English S."/>
            <person name="Carruthers M."/>
            <person name="Jennings E.C."/>
            <person name="Chiamaka E.L."/>
            <person name="Frigard R.A."/>
            <person name="Pippel M."/>
            <person name="Attardo G.M."/>
            <person name="Benoit J.B."/>
            <person name="Bornberg-Bauer E."/>
            <person name="Tobe S.S."/>
        </authorList>
    </citation>
    <scope>NUCLEOTIDE SEQUENCE</scope>
    <source>
        <strain evidence="2">Stay&amp;Tobe</strain>
    </source>
</reference>
<feature type="compositionally biased region" description="Basic residues" evidence="1">
    <location>
        <begin position="102"/>
        <end position="111"/>
    </location>
</feature>
<organism evidence="2 3">
    <name type="scientific">Diploptera punctata</name>
    <name type="common">Pacific beetle cockroach</name>
    <dbReference type="NCBI Taxonomy" id="6984"/>
    <lineage>
        <taxon>Eukaryota</taxon>
        <taxon>Metazoa</taxon>
        <taxon>Ecdysozoa</taxon>
        <taxon>Arthropoda</taxon>
        <taxon>Hexapoda</taxon>
        <taxon>Insecta</taxon>
        <taxon>Pterygota</taxon>
        <taxon>Neoptera</taxon>
        <taxon>Polyneoptera</taxon>
        <taxon>Dictyoptera</taxon>
        <taxon>Blattodea</taxon>
        <taxon>Blaberoidea</taxon>
        <taxon>Blaberidae</taxon>
        <taxon>Diplopterinae</taxon>
        <taxon>Diploptera</taxon>
    </lineage>
</organism>
<accession>A0AAD8AEN5</accession>
<comment type="caution">
    <text evidence="2">The sequence shown here is derived from an EMBL/GenBank/DDBJ whole genome shotgun (WGS) entry which is preliminary data.</text>
</comment>
<name>A0AAD8AEN5_DIPPU</name>
<dbReference type="EMBL" id="JASPKZ010001984">
    <property type="protein sequence ID" value="KAJ9596498.1"/>
    <property type="molecule type" value="Genomic_DNA"/>
</dbReference>
<sequence>SLLYRINAISPKKPNRTPKSNSSNNTVGYRDTSRSISHNRYPDVVRDAHEATGKVEKSPAIQQKSSRSGVQKESVNNVGAGKRKRGRPPRSSTNCSQINTRQRAKRQRANSKKNYAEVDINESELEPQQEEETGLRRAVKGTPKTSRRN</sequence>
<reference evidence="2" key="2">
    <citation type="submission" date="2023-05" db="EMBL/GenBank/DDBJ databases">
        <authorList>
            <person name="Fouks B."/>
        </authorList>
    </citation>
    <scope>NUCLEOTIDE SEQUENCE</scope>
    <source>
        <strain evidence="2">Stay&amp;Tobe</strain>
        <tissue evidence="2">Testes</tissue>
    </source>
</reference>
<evidence type="ECO:0000313" key="2">
    <source>
        <dbReference type="EMBL" id="KAJ9596498.1"/>
    </source>
</evidence>
<protein>
    <submittedName>
        <fullName evidence="2">Uncharacterized protein</fullName>
    </submittedName>
</protein>
<keyword evidence="3" id="KW-1185">Reference proteome</keyword>
<feature type="compositionally biased region" description="Acidic residues" evidence="1">
    <location>
        <begin position="119"/>
        <end position="132"/>
    </location>
</feature>
<evidence type="ECO:0000256" key="1">
    <source>
        <dbReference type="SAM" id="MobiDB-lite"/>
    </source>
</evidence>
<feature type="region of interest" description="Disordered" evidence="1">
    <location>
        <begin position="1"/>
        <end position="149"/>
    </location>
</feature>
<feature type="non-terminal residue" evidence="2">
    <location>
        <position position="1"/>
    </location>
</feature>
<feature type="compositionally biased region" description="Basic and acidic residues" evidence="1">
    <location>
        <begin position="40"/>
        <end position="57"/>
    </location>
</feature>
<evidence type="ECO:0000313" key="3">
    <source>
        <dbReference type="Proteomes" id="UP001233999"/>
    </source>
</evidence>
<feature type="compositionally biased region" description="Polar residues" evidence="1">
    <location>
        <begin position="60"/>
        <end position="77"/>
    </location>
</feature>
<feature type="non-terminal residue" evidence="2">
    <location>
        <position position="149"/>
    </location>
</feature>
<feature type="compositionally biased region" description="Polar residues" evidence="1">
    <location>
        <begin position="17"/>
        <end position="27"/>
    </location>
</feature>
<gene>
    <name evidence="2" type="ORF">L9F63_012481</name>
</gene>